<evidence type="ECO:0000313" key="3">
    <source>
        <dbReference type="Proteomes" id="UP000485058"/>
    </source>
</evidence>
<keyword evidence="3" id="KW-1185">Reference proteome</keyword>
<comment type="caution">
    <text evidence="2">The sequence shown here is derived from an EMBL/GenBank/DDBJ whole genome shotgun (WGS) entry which is preliminary data.</text>
</comment>
<organism evidence="2 3">
    <name type="scientific">Haematococcus lacustris</name>
    <name type="common">Green alga</name>
    <name type="synonym">Haematococcus pluvialis</name>
    <dbReference type="NCBI Taxonomy" id="44745"/>
    <lineage>
        <taxon>Eukaryota</taxon>
        <taxon>Viridiplantae</taxon>
        <taxon>Chlorophyta</taxon>
        <taxon>core chlorophytes</taxon>
        <taxon>Chlorophyceae</taxon>
        <taxon>CS clade</taxon>
        <taxon>Chlamydomonadales</taxon>
        <taxon>Haematococcaceae</taxon>
        <taxon>Haematococcus</taxon>
    </lineage>
</organism>
<evidence type="ECO:0000256" key="1">
    <source>
        <dbReference type="SAM" id="MobiDB-lite"/>
    </source>
</evidence>
<feature type="compositionally biased region" description="Low complexity" evidence="1">
    <location>
        <begin position="320"/>
        <end position="334"/>
    </location>
</feature>
<feature type="non-terminal residue" evidence="2">
    <location>
        <position position="349"/>
    </location>
</feature>
<feature type="region of interest" description="Disordered" evidence="1">
    <location>
        <begin position="87"/>
        <end position="164"/>
    </location>
</feature>
<feature type="non-terminal residue" evidence="2">
    <location>
        <position position="1"/>
    </location>
</feature>
<name>A0A699ZE89_HAELA</name>
<protein>
    <submittedName>
        <fullName evidence="2">Uncharacterized protein</fullName>
    </submittedName>
</protein>
<dbReference type="Proteomes" id="UP000485058">
    <property type="component" value="Unassembled WGS sequence"/>
</dbReference>
<proteinExistence type="predicted"/>
<reference evidence="2 3" key="1">
    <citation type="submission" date="2020-02" db="EMBL/GenBank/DDBJ databases">
        <title>Draft genome sequence of Haematococcus lacustris strain NIES-144.</title>
        <authorList>
            <person name="Morimoto D."/>
            <person name="Nakagawa S."/>
            <person name="Yoshida T."/>
            <person name="Sawayama S."/>
        </authorList>
    </citation>
    <scope>NUCLEOTIDE SEQUENCE [LARGE SCALE GENOMIC DNA]</scope>
    <source>
        <strain evidence="2 3">NIES-144</strain>
    </source>
</reference>
<dbReference type="AlphaFoldDB" id="A0A699ZE89"/>
<sequence>AGQVFVVVNASSTDPSRSAGARALTGGLATAGARAVATQQASAQTTGAVIGVFNAGNRNGAASQNGAFIQATGTQSATYIQVSSLGAVSPGDPRVTPQDQAPGGSGGSQTLPTPGTGTGGSLGPGPAVVGPSLGLRSGSAGQGVEAGDSNAGAPAQQGGVGVTPADGLPYEEYYYGPPAKEEPVQRNAGGGVAQAWLQHQDVVGQPQQRAATTSNTGATVNTFGAANTFGWTRGLVTGNLTAIGTQSAAARLKAGAFGTGASTISANIVAVTPLNTTKCEPSTKAAPTSGCKPGAEPGDGGSPGSAPVLEDKGGKQQRASTLSPSDSTSDLLTPQLAELLDKNMLFPRG</sequence>
<feature type="region of interest" description="Disordered" evidence="1">
    <location>
        <begin position="278"/>
        <end position="334"/>
    </location>
</feature>
<dbReference type="EMBL" id="BLLF01001589">
    <property type="protein sequence ID" value="GFH20175.1"/>
    <property type="molecule type" value="Genomic_DNA"/>
</dbReference>
<gene>
    <name evidence="2" type="ORF">HaLaN_17257</name>
</gene>
<accession>A0A699ZE89</accession>
<evidence type="ECO:0000313" key="2">
    <source>
        <dbReference type="EMBL" id="GFH20175.1"/>
    </source>
</evidence>